<evidence type="ECO:0000313" key="2">
    <source>
        <dbReference type="Proteomes" id="UP000008898"/>
    </source>
</evidence>
<protein>
    <submittedName>
        <fullName evidence="1">Hypothetical membrane protein</fullName>
    </submittedName>
</protein>
<gene>
    <name evidence="1" type="ordered locus">zobellia_285</name>
</gene>
<dbReference type="Proteomes" id="UP000008898">
    <property type="component" value="Chromosome"/>
</dbReference>
<dbReference type="EMBL" id="FP476056">
    <property type="protein sequence ID" value="CAZ94358.1"/>
    <property type="molecule type" value="Genomic_DNA"/>
</dbReference>
<dbReference type="AlphaFoldDB" id="G0L964"/>
<sequence>MKQLIIILLAITLFSACKENTKQKPETHLKQSISKTDSVSRSPIKVFTIIHDSTSIGGMEQLTKLNKGLDQSFKENKDVLDEQWLKESLDSYERMGFKKVLARDFENNSFVKATQTHVSFLAPEREGTTGTINLEEWHFEDEATAISCFESLTTYREREIYYKVINWIFVRKKNKLFLIFGFHFNVDSEPMRTVKQHLIDDLKGQGEYEVIEIGPKRRPS</sequence>
<reference evidence="2" key="1">
    <citation type="submission" date="2009-07" db="EMBL/GenBank/DDBJ databases">
        <title>Complete genome sequence of Zobellia galactanivorans Dsij.</title>
        <authorList>
            <consortium name="Genoscope - CEA"/>
        </authorList>
    </citation>
    <scope>NUCLEOTIDE SEQUENCE [LARGE SCALE GENOMIC DNA]</scope>
    <source>
        <strain evidence="2">DSM 12802 / CCUG 47099 / CIP 106680 / NCIMB 13871 / Dsij</strain>
    </source>
</reference>
<dbReference type="PROSITE" id="PS51257">
    <property type="entry name" value="PROKAR_LIPOPROTEIN"/>
    <property type="match status" value="1"/>
</dbReference>
<dbReference type="PATRIC" id="fig|63186.3.peg.289"/>
<proteinExistence type="predicted"/>
<organism evidence="1 2">
    <name type="scientific">Zobellia galactanivorans (strain DSM 12802 / CCUG 47099 / CIP 106680 / NCIMB 13871 / Dsij)</name>
    <dbReference type="NCBI Taxonomy" id="63186"/>
    <lineage>
        <taxon>Bacteria</taxon>
        <taxon>Pseudomonadati</taxon>
        <taxon>Bacteroidota</taxon>
        <taxon>Flavobacteriia</taxon>
        <taxon>Flavobacteriales</taxon>
        <taxon>Flavobacteriaceae</taxon>
        <taxon>Zobellia</taxon>
    </lineage>
</organism>
<dbReference type="KEGG" id="zga:ZOBELLIA_285"/>
<evidence type="ECO:0000313" key="1">
    <source>
        <dbReference type="EMBL" id="CAZ94358.1"/>
    </source>
</evidence>
<dbReference type="RefSeq" id="WP_013991671.1">
    <property type="nucleotide sequence ID" value="NC_015844.1"/>
</dbReference>
<dbReference type="OrthoDB" id="1437062at2"/>
<keyword evidence="2" id="KW-1185">Reference proteome</keyword>
<dbReference type="HOGENOM" id="CLU_1255570_0_0_10"/>
<name>G0L964_ZOBGA</name>
<reference evidence="1 2" key="2">
    <citation type="journal article" date="2012" name="Environ. Microbiol.">
        <title>Characterization of the first alginolytic operons in a marine bacterium: from their emergence in marine Flavobacteriia to their independent transfers to marine Proteobacteria and human gut Bacteroides.</title>
        <authorList>
            <person name="Thomas F."/>
            <person name="Barbeyron T."/>
            <person name="Tonon T."/>
            <person name="Genicot S."/>
            <person name="Czjzek M."/>
            <person name="Michel G."/>
        </authorList>
    </citation>
    <scope>NUCLEOTIDE SEQUENCE [LARGE SCALE GENOMIC DNA]</scope>
    <source>
        <strain evidence="2">DSM 12802 / CCUG 47099 / CIP 106680 / NCIMB 13871 / Dsij</strain>
    </source>
</reference>
<accession>G0L964</accession>